<protein>
    <recommendedName>
        <fullName evidence="3">GTP cyclohydrolase II</fullName>
        <ecNumber evidence="3">3.5.4.25</ecNumber>
    </recommendedName>
</protein>
<dbReference type="CDD" id="cd00641">
    <property type="entry name" value="GTP_cyclohydro2"/>
    <property type="match status" value="1"/>
</dbReference>
<keyword evidence="4" id="KW-0686">Riboflavin biosynthesis</keyword>
<dbReference type="EC" id="3.5.4.25" evidence="3"/>
<evidence type="ECO:0000256" key="5">
    <source>
        <dbReference type="ARBA" id="ARBA00022741"/>
    </source>
</evidence>
<gene>
    <name evidence="10" type="ORF">DASB73_012060</name>
</gene>
<dbReference type="AlphaFoldDB" id="A0AAV5RHN4"/>
<evidence type="ECO:0000313" key="11">
    <source>
        <dbReference type="Proteomes" id="UP001362899"/>
    </source>
</evidence>
<evidence type="ECO:0000259" key="9">
    <source>
        <dbReference type="Pfam" id="PF00925"/>
    </source>
</evidence>
<comment type="catalytic activity">
    <reaction evidence="8">
        <text>GTP + 4 H2O = 2,5-diamino-6-hydroxy-4-(5-phosphoribosylamino)-pyrimidine + formate + 2 phosphate + 3 H(+)</text>
        <dbReference type="Rhea" id="RHEA:23704"/>
        <dbReference type="ChEBI" id="CHEBI:15377"/>
        <dbReference type="ChEBI" id="CHEBI:15378"/>
        <dbReference type="ChEBI" id="CHEBI:15740"/>
        <dbReference type="ChEBI" id="CHEBI:37565"/>
        <dbReference type="ChEBI" id="CHEBI:43474"/>
        <dbReference type="ChEBI" id="CHEBI:58614"/>
        <dbReference type="EC" id="3.5.4.25"/>
    </reaction>
</comment>
<comment type="caution">
    <text evidence="10">The sequence shown here is derived from an EMBL/GenBank/DDBJ whole genome shotgun (WGS) entry which is preliminary data.</text>
</comment>
<dbReference type="SUPFAM" id="SSF142695">
    <property type="entry name" value="RibA-like"/>
    <property type="match status" value="1"/>
</dbReference>
<keyword evidence="6" id="KW-0378">Hydrolase</keyword>
<keyword evidence="5" id="KW-0547">Nucleotide-binding</keyword>
<dbReference type="InterPro" id="IPR000926">
    <property type="entry name" value="RibA"/>
</dbReference>
<evidence type="ECO:0000256" key="7">
    <source>
        <dbReference type="ARBA" id="ARBA00023134"/>
    </source>
</evidence>
<dbReference type="GO" id="GO:0005525">
    <property type="term" value="F:GTP binding"/>
    <property type="evidence" value="ECO:0007669"/>
    <property type="project" value="UniProtKB-KW"/>
</dbReference>
<dbReference type="EMBL" id="BTGC01000003">
    <property type="protein sequence ID" value="GMM50248.1"/>
    <property type="molecule type" value="Genomic_DNA"/>
</dbReference>
<keyword evidence="11" id="KW-1185">Reference proteome</keyword>
<evidence type="ECO:0000313" key="10">
    <source>
        <dbReference type="EMBL" id="GMM50248.1"/>
    </source>
</evidence>
<evidence type="ECO:0000256" key="2">
    <source>
        <dbReference type="ARBA" id="ARBA00008131"/>
    </source>
</evidence>
<comment type="similarity">
    <text evidence="2">Belongs to the GTP cyclohydrolase II family.</text>
</comment>
<evidence type="ECO:0000256" key="8">
    <source>
        <dbReference type="ARBA" id="ARBA00049295"/>
    </source>
</evidence>
<dbReference type="Gene3D" id="3.40.50.10990">
    <property type="entry name" value="GTP cyclohydrolase II"/>
    <property type="match status" value="1"/>
</dbReference>
<dbReference type="NCBIfam" id="TIGR00505">
    <property type="entry name" value="ribA"/>
    <property type="match status" value="1"/>
</dbReference>
<dbReference type="PANTHER" id="PTHR21327:SF29">
    <property type="entry name" value="GTP CYCLOHYDROLASE-2"/>
    <property type="match status" value="1"/>
</dbReference>
<sequence length="356" mass="39425">MPQPTLTDVIVKSTNTNTNYRQSIQCVGYIEPMASSIDTSTIEVNTNNNNDMHMSIVSPPISPAPERVDASEDSTSSIEGIDLSQVRVESAAVRARLDEELPQVFCESRARIPTTNGQEIFLHVYRNNVDNKEHLAIVFGDSIHSKTLFAPREGETEYDRMTRGAYIGKLYPGRTDSSAKGDLNPVVSNDEPDVLCRIHSECYTGETAWSARCDCGEQLDEAARLMSQAKRGVIVYLRQEGRGIGLGEKLKAYNLQDLGADTVTANLMLRHPADARTFGLATAILLDLGLPKIRLMTNNPDKIVAVEGKNKEIKVTERVPMVPLSWQNKGGFQSAEVDKYLATKVERMGHLLQRNM</sequence>
<evidence type="ECO:0000256" key="6">
    <source>
        <dbReference type="ARBA" id="ARBA00022801"/>
    </source>
</evidence>
<keyword evidence="7" id="KW-0342">GTP-binding</keyword>
<proteinExistence type="inferred from homology"/>
<dbReference type="PANTHER" id="PTHR21327">
    <property type="entry name" value="GTP CYCLOHYDROLASE II-RELATED"/>
    <property type="match status" value="1"/>
</dbReference>
<reference evidence="10 11" key="1">
    <citation type="journal article" date="2023" name="Elife">
        <title>Identification of key yeast species and microbe-microbe interactions impacting larval growth of Drosophila in the wild.</title>
        <authorList>
            <person name="Mure A."/>
            <person name="Sugiura Y."/>
            <person name="Maeda R."/>
            <person name="Honda K."/>
            <person name="Sakurai N."/>
            <person name="Takahashi Y."/>
            <person name="Watada M."/>
            <person name="Katoh T."/>
            <person name="Gotoh A."/>
            <person name="Gotoh Y."/>
            <person name="Taniguchi I."/>
            <person name="Nakamura K."/>
            <person name="Hayashi T."/>
            <person name="Katayama T."/>
            <person name="Uemura T."/>
            <person name="Hattori Y."/>
        </authorList>
    </citation>
    <scope>NUCLEOTIDE SEQUENCE [LARGE SCALE GENOMIC DNA]</scope>
    <source>
        <strain evidence="10 11">SB-73</strain>
    </source>
</reference>
<feature type="domain" description="GTP cyclohydrolase II" evidence="9">
    <location>
        <begin position="109"/>
        <end position="320"/>
    </location>
</feature>
<evidence type="ECO:0000256" key="4">
    <source>
        <dbReference type="ARBA" id="ARBA00022619"/>
    </source>
</evidence>
<dbReference type="InterPro" id="IPR036144">
    <property type="entry name" value="RibA-like_sf"/>
</dbReference>
<dbReference type="GO" id="GO:0009231">
    <property type="term" value="P:riboflavin biosynthetic process"/>
    <property type="evidence" value="ECO:0007669"/>
    <property type="project" value="UniProtKB-KW"/>
</dbReference>
<dbReference type="Proteomes" id="UP001362899">
    <property type="component" value="Unassembled WGS sequence"/>
</dbReference>
<accession>A0AAV5RHN4</accession>
<dbReference type="InterPro" id="IPR032677">
    <property type="entry name" value="GTP_cyclohydro_II"/>
</dbReference>
<organism evidence="10 11">
    <name type="scientific">Starmerella bacillaris</name>
    <name type="common">Yeast</name>
    <name type="synonym">Candida zemplinina</name>
    <dbReference type="NCBI Taxonomy" id="1247836"/>
    <lineage>
        <taxon>Eukaryota</taxon>
        <taxon>Fungi</taxon>
        <taxon>Dikarya</taxon>
        <taxon>Ascomycota</taxon>
        <taxon>Saccharomycotina</taxon>
        <taxon>Dipodascomycetes</taxon>
        <taxon>Dipodascales</taxon>
        <taxon>Trichomonascaceae</taxon>
        <taxon>Starmerella</taxon>
    </lineage>
</organism>
<dbReference type="GO" id="GO:0003935">
    <property type="term" value="F:GTP cyclohydrolase II activity"/>
    <property type="evidence" value="ECO:0007669"/>
    <property type="project" value="UniProtKB-EC"/>
</dbReference>
<evidence type="ECO:0000256" key="1">
    <source>
        <dbReference type="ARBA" id="ARBA00005104"/>
    </source>
</evidence>
<name>A0AAV5RHN4_STABA</name>
<evidence type="ECO:0000256" key="3">
    <source>
        <dbReference type="ARBA" id="ARBA00012762"/>
    </source>
</evidence>
<comment type="pathway">
    <text evidence="1">Cofactor biosynthesis; riboflavin biosynthesis.</text>
</comment>
<dbReference type="Pfam" id="PF00925">
    <property type="entry name" value="GTP_cyclohydro2"/>
    <property type="match status" value="1"/>
</dbReference>
<dbReference type="NCBIfam" id="NF001591">
    <property type="entry name" value="PRK00393.1"/>
    <property type="match status" value="1"/>
</dbReference>